<gene>
    <name evidence="2" type="ORF">AVDCRST_MAG41-3922</name>
</gene>
<organism evidence="2">
    <name type="scientific">uncultured Mycobacteriales bacterium</name>
    <dbReference type="NCBI Taxonomy" id="581187"/>
    <lineage>
        <taxon>Bacteria</taxon>
        <taxon>Bacillati</taxon>
        <taxon>Actinomycetota</taxon>
        <taxon>Actinomycetes</taxon>
        <taxon>Mycobacteriales</taxon>
        <taxon>environmental samples</taxon>
    </lineage>
</organism>
<feature type="compositionally biased region" description="Basic and acidic residues" evidence="1">
    <location>
        <begin position="127"/>
        <end position="153"/>
    </location>
</feature>
<evidence type="ECO:0000313" key="2">
    <source>
        <dbReference type="EMBL" id="CAA9285180.1"/>
    </source>
</evidence>
<feature type="compositionally biased region" description="Low complexity" evidence="1">
    <location>
        <begin position="17"/>
        <end position="33"/>
    </location>
</feature>
<feature type="compositionally biased region" description="Gly residues" evidence="1">
    <location>
        <begin position="190"/>
        <end position="200"/>
    </location>
</feature>
<proteinExistence type="predicted"/>
<sequence length="213" mass="21085">GGARRHDADRRRPPARRPAGPAPGRRPVAVGGRAAAVVPRLPAGRAAVRRRPRGGAVPVLRAGAGRPGRGRPAHPATAERADAAVVPGRDPAGRVRRGAPRRPGAGVPRGRGGGAAVRTVLPAGAAADRDGDGRRQGGRDDRAVRRVAGDRRGAGGGVPGRGGRVRDRAAPGRDRGGAPAHADAVRAVPGTGGDGRGAGRAGAVRVLPGGGGL</sequence>
<feature type="compositionally biased region" description="Low complexity" evidence="1">
    <location>
        <begin position="177"/>
        <end position="189"/>
    </location>
</feature>
<reference evidence="2" key="1">
    <citation type="submission" date="2020-02" db="EMBL/GenBank/DDBJ databases">
        <authorList>
            <person name="Meier V. D."/>
        </authorList>
    </citation>
    <scope>NUCLEOTIDE SEQUENCE</scope>
    <source>
        <strain evidence="2">AVDCRST_MAG41</strain>
    </source>
</reference>
<dbReference type="AlphaFoldDB" id="A0A6J4JQV6"/>
<feature type="compositionally biased region" description="Basic and acidic residues" evidence="1">
    <location>
        <begin position="164"/>
        <end position="176"/>
    </location>
</feature>
<feature type="compositionally biased region" description="Low complexity" evidence="1">
    <location>
        <begin position="54"/>
        <end position="64"/>
    </location>
</feature>
<feature type="region of interest" description="Disordered" evidence="1">
    <location>
        <begin position="45"/>
        <end position="213"/>
    </location>
</feature>
<feature type="non-terminal residue" evidence="2">
    <location>
        <position position="1"/>
    </location>
</feature>
<protein>
    <submittedName>
        <fullName evidence="2">Uncharacterized protein</fullName>
    </submittedName>
</protein>
<name>A0A6J4JQV6_9ACTN</name>
<feature type="non-terminal residue" evidence="2">
    <location>
        <position position="213"/>
    </location>
</feature>
<dbReference type="EMBL" id="CADCTP010000364">
    <property type="protein sequence ID" value="CAA9285180.1"/>
    <property type="molecule type" value="Genomic_DNA"/>
</dbReference>
<feature type="region of interest" description="Disordered" evidence="1">
    <location>
        <begin position="1"/>
        <end position="33"/>
    </location>
</feature>
<accession>A0A6J4JQV6</accession>
<feature type="compositionally biased region" description="Basic and acidic residues" evidence="1">
    <location>
        <begin position="1"/>
        <end position="12"/>
    </location>
</feature>
<evidence type="ECO:0000256" key="1">
    <source>
        <dbReference type="SAM" id="MobiDB-lite"/>
    </source>
</evidence>
<feature type="compositionally biased region" description="Low complexity" evidence="1">
    <location>
        <begin position="116"/>
        <end position="126"/>
    </location>
</feature>